<proteinExistence type="predicted"/>
<dbReference type="Proteomes" id="UP000199372">
    <property type="component" value="Unassembled WGS sequence"/>
</dbReference>
<accession>A0A1H8E0M1</accession>
<evidence type="ECO:0000313" key="2">
    <source>
        <dbReference type="EMBL" id="SEN12338.1"/>
    </source>
</evidence>
<keyword evidence="1" id="KW-1133">Transmembrane helix</keyword>
<dbReference type="RefSeq" id="WP_269085820.1">
    <property type="nucleotide sequence ID" value="NZ_FOCM01000002.1"/>
</dbReference>
<keyword evidence="1" id="KW-0812">Transmembrane</keyword>
<reference evidence="3" key="1">
    <citation type="submission" date="2016-10" db="EMBL/GenBank/DDBJ databases">
        <authorList>
            <person name="Varghese N."/>
            <person name="Submissions S."/>
        </authorList>
    </citation>
    <scope>NUCLEOTIDE SEQUENCE [LARGE SCALE GENOMIC DNA]</scope>
    <source>
        <strain evidence="3">DSM 26893</strain>
    </source>
</reference>
<name>A0A1H8E0M1_9RHOB</name>
<dbReference type="EMBL" id="FOCM01000002">
    <property type="protein sequence ID" value="SEN12338.1"/>
    <property type="molecule type" value="Genomic_DNA"/>
</dbReference>
<protein>
    <submittedName>
        <fullName evidence="2">Uncharacterized protein</fullName>
    </submittedName>
</protein>
<evidence type="ECO:0000313" key="3">
    <source>
        <dbReference type="Proteomes" id="UP000199372"/>
    </source>
</evidence>
<organism evidence="2 3">
    <name type="scientific">Palleronia pelagia</name>
    <dbReference type="NCBI Taxonomy" id="387096"/>
    <lineage>
        <taxon>Bacteria</taxon>
        <taxon>Pseudomonadati</taxon>
        <taxon>Pseudomonadota</taxon>
        <taxon>Alphaproteobacteria</taxon>
        <taxon>Rhodobacterales</taxon>
        <taxon>Roseobacteraceae</taxon>
        <taxon>Palleronia</taxon>
    </lineage>
</organism>
<gene>
    <name evidence="2" type="ORF">SAMN04488011_102520</name>
</gene>
<feature type="transmembrane region" description="Helical" evidence="1">
    <location>
        <begin position="6"/>
        <end position="29"/>
    </location>
</feature>
<dbReference type="AlphaFoldDB" id="A0A1H8E0M1"/>
<evidence type="ECO:0000256" key="1">
    <source>
        <dbReference type="SAM" id="Phobius"/>
    </source>
</evidence>
<keyword evidence="3" id="KW-1185">Reference proteome</keyword>
<sequence>MNDIVTIIVAISGVGFAFGLCGLGILSVVQRMDRRDAGSGAEGG</sequence>
<keyword evidence="1" id="KW-0472">Membrane</keyword>